<reference evidence="10 11" key="1">
    <citation type="submission" date="2024-04" db="EMBL/GenBank/DDBJ databases">
        <title>Human intestinal bacterial collection.</title>
        <authorList>
            <person name="Pauvert C."/>
            <person name="Hitch T.C.A."/>
            <person name="Clavel T."/>
        </authorList>
    </citation>
    <scope>NUCLEOTIDE SEQUENCE [LARGE SCALE GENOMIC DNA]</scope>
    <source>
        <strain evidence="10 11">CLA-AA-H161</strain>
    </source>
</reference>
<dbReference type="InterPro" id="IPR029062">
    <property type="entry name" value="Class_I_gatase-like"/>
</dbReference>
<gene>
    <name evidence="10" type="ORF">AAAX94_10995</name>
</gene>
<comment type="similarity">
    <text evidence="2 6">Belongs to the glycosyl hydrolase 42 family.</text>
</comment>
<evidence type="ECO:0000256" key="1">
    <source>
        <dbReference type="ARBA" id="ARBA00001412"/>
    </source>
</evidence>
<evidence type="ECO:0000259" key="9">
    <source>
        <dbReference type="Pfam" id="PF08533"/>
    </source>
</evidence>
<keyword evidence="5 6" id="KW-0326">Glycosidase</keyword>
<evidence type="ECO:0000259" key="8">
    <source>
        <dbReference type="Pfam" id="PF08532"/>
    </source>
</evidence>
<dbReference type="PIRSF" id="PIRSF001084">
    <property type="entry name" value="B-galactosidase"/>
    <property type="match status" value="1"/>
</dbReference>
<dbReference type="EMBL" id="JBBNFW010000172">
    <property type="protein sequence ID" value="MEQ2413538.1"/>
    <property type="molecule type" value="Genomic_DNA"/>
</dbReference>
<evidence type="ECO:0000313" key="11">
    <source>
        <dbReference type="Proteomes" id="UP001470752"/>
    </source>
</evidence>
<dbReference type="Gene3D" id="2.60.40.1180">
    <property type="entry name" value="Golgi alpha-mannosidase II"/>
    <property type="match status" value="1"/>
</dbReference>
<dbReference type="PANTHER" id="PTHR36447:SF1">
    <property type="entry name" value="BETA-GALACTOSIDASE GANA"/>
    <property type="match status" value="1"/>
</dbReference>
<dbReference type="InterPro" id="IPR003476">
    <property type="entry name" value="Glyco_hydro_42"/>
</dbReference>
<keyword evidence="11" id="KW-1185">Reference proteome</keyword>
<dbReference type="InterPro" id="IPR013738">
    <property type="entry name" value="Beta_galactosidase_Trimer"/>
</dbReference>
<dbReference type="InterPro" id="IPR013739">
    <property type="entry name" value="Beta_galactosidase_C"/>
</dbReference>
<feature type="domain" description="Glycoside hydrolase family 42 N-terminal" evidence="7">
    <location>
        <begin position="14"/>
        <end position="382"/>
    </location>
</feature>
<feature type="domain" description="Beta-galactosidase trimerisation" evidence="8">
    <location>
        <begin position="393"/>
        <end position="599"/>
    </location>
</feature>
<dbReference type="InterPro" id="IPR013529">
    <property type="entry name" value="Glyco_hydro_42_N"/>
</dbReference>
<name>A0ABV1CMK9_9FIRM</name>
<dbReference type="Proteomes" id="UP001470752">
    <property type="component" value="Unassembled WGS sequence"/>
</dbReference>
<dbReference type="InterPro" id="IPR013780">
    <property type="entry name" value="Glyco_hydro_b"/>
</dbReference>
<dbReference type="InterPro" id="IPR017853">
    <property type="entry name" value="GH"/>
</dbReference>
<dbReference type="SUPFAM" id="SSF52317">
    <property type="entry name" value="Class I glutamine amidotransferase-like"/>
    <property type="match status" value="1"/>
</dbReference>
<sequence>MKGQKIKELYFGGDYNPDQWDEATIRKDMEYFKKCHINYVALPVFSWAKLEPEEGVYNFEWLDKILDILWENKIYVCLATSTAAQPEWMSKKYPEIMPVDNNGLKRTHGMRNFYCVNSEKYRERAAALAEQMALRYKDYPGLVAWHVANEYSTFCHCENCEKKFRVWLKKKYGTTEELNKRWNTSFWGRTVYDFDTIMLPTERNDDDRFFPAKQLDYQRFVTDTTEECFLNEAGVLRRITPDIPVFSNISGFIKKLNQFQLTRNMDIVGWDNYPSPKDDAAFPALKHDIMRGLKDGASYMVAEQSPNQQNWQPYNKLKRPGEARLLAYQGIAHGADSSLYFQMRQSVGGQEKFHGAIISHAGTDDTRIFREFEQLGAELHQLGGQILDARTNADVGILFDWDNWWALELCSGPTKDMDYLLQVAHYYRAFHKQNIAVDIVKFTSDLDSYKVVVAPLAYMVKPGFAERLTKFVENGGTLIGTYMTGIADETDRCIFGAYPGPLRNVFGLWVEETDALYPEETNQIIMNENREVYSCSFLCDRLRLENAKTLGTYGSDFYAGEPCVTVNEYGKGKAYYLGTQPDEAFLKMFVHKVCEEADVHPVLQVEEGIEVTSRENENGKFYFVMNHNAAEKQIVLPEGKWENLIGAQTENGKLILKARDVAVLKCQ</sequence>
<evidence type="ECO:0000313" key="10">
    <source>
        <dbReference type="EMBL" id="MEQ2413538.1"/>
    </source>
</evidence>
<evidence type="ECO:0000256" key="6">
    <source>
        <dbReference type="PIRNR" id="PIRNR001084"/>
    </source>
</evidence>
<dbReference type="SUPFAM" id="SSF51445">
    <property type="entry name" value="(Trans)glycosidases"/>
    <property type="match status" value="1"/>
</dbReference>
<evidence type="ECO:0000256" key="5">
    <source>
        <dbReference type="ARBA" id="ARBA00023295"/>
    </source>
</evidence>
<dbReference type="Pfam" id="PF08532">
    <property type="entry name" value="Glyco_hydro_42M"/>
    <property type="match status" value="1"/>
</dbReference>
<dbReference type="Pfam" id="PF02449">
    <property type="entry name" value="Glyco_hydro_42"/>
    <property type="match status" value="1"/>
</dbReference>
<dbReference type="Gene3D" id="3.40.50.880">
    <property type="match status" value="1"/>
</dbReference>
<keyword evidence="4 6" id="KW-0378">Hydrolase</keyword>
<evidence type="ECO:0000259" key="7">
    <source>
        <dbReference type="Pfam" id="PF02449"/>
    </source>
</evidence>
<dbReference type="RefSeq" id="WP_349083855.1">
    <property type="nucleotide sequence ID" value="NZ_JBBNFW010000172.1"/>
</dbReference>
<organism evidence="10 11">
    <name type="scientific">Blautia acetigignens</name>
    <dbReference type="NCBI Taxonomy" id="2981783"/>
    <lineage>
        <taxon>Bacteria</taxon>
        <taxon>Bacillati</taxon>
        <taxon>Bacillota</taxon>
        <taxon>Clostridia</taxon>
        <taxon>Lachnospirales</taxon>
        <taxon>Lachnospiraceae</taxon>
        <taxon>Blautia</taxon>
    </lineage>
</organism>
<dbReference type="Pfam" id="PF08533">
    <property type="entry name" value="Glyco_hydro_42C"/>
    <property type="match status" value="1"/>
</dbReference>
<dbReference type="EC" id="3.2.1.23" evidence="3 6"/>
<comment type="catalytic activity">
    <reaction evidence="1 6">
        <text>Hydrolysis of terminal non-reducing beta-D-galactose residues in beta-D-galactosides.</text>
        <dbReference type="EC" id="3.2.1.23"/>
    </reaction>
</comment>
<proteinExistence type="inferred from homology"/>
<evidence type="ECO:0000256" key="3">
    <source>
        <dbReference type="ARBA" id="ARBA00012756"/>
    </source>
</evidence>
<feature type="domain" description="Beta-galactosidase C-terminal" evidence="9">
    <location>
        <begin position="608"/>
        <end position="665"/>
    </location>
</feature>
<dbReference type="Gene3D" id="3.20.20.80">
    <property type="entry name" value="Glycosidases"/>
    <property type="match status" value="1"/>
</dbReference>
<dbReference type="CDD" id="cd03143">
    <property type="entry name" value="A4_beta-galactosidase_middle_domain"/>
    <property type="match status" value="1"/>
</dbReference>
<accession>A0ABV1CMK9</accession>
<evidence type="ECO:0000256" key="2">
    <source>
        <dbReference type="ARBA" id="ARBA00005940"/>
    </source>
</evidence>
<evidence type="ECO:0000256" key="4">
    <source>
        <dbReference type="ARBA" id="ARBA00022801"/>
    </source>
</evidence>
<dbReference type="PANTHER" id="PTHR36447">
    <property type="entry name" value="BETA-GALACTOSIDASE GANA"/>
    <property type="match status" value="1"/>
</dbReference>
<comment type="caution">
    <text evidence="10">The sequence shown here is derived from an EMBL/GenBank/DDBJ whole genome shotgun (WGS) entry which is preliminary data.</text>
</comment>
<protein>
    <recommendedName>
        <fullName evidence="3 6">Beta-galactosidase</fullName>
        <shortName evidence="6">Beta-gal</shortName>
        <ecNumber evidence="3 6">3.2.1.23</ecNumber>
    </recommendedName>
</protein>